<keyword evidence="7" id="KW-0472">Membrane</keyword>
<accession>A0AAD9MPS8</accession>
<dbReference type="AlphaFoldDB" id="A0AAD9MPS8"/>
<evidence type="ECO:0000256" key="8">
    <source>
        <dbReference type="RuleBase" id="RU366017"/>
    </source>
</evidence>
<evidence type="ECO:0000256" key="5">
    <source>
        <dbReference type="ARBA" id="ARBA00022692"/>
    </source>
</evidence>
<comment type="caution">
    <text evidence="9">The sequence shown here is derived from an EMBL/GenBank/DDBJ whole genome shotgun (WGS) entry which is preliminary data.</text>
</comment>
<sequence>MQRLYVMILLCAGVVFFSLYNIYKSSTISELQYMQHKYHVHQMPLLDDTKQMALQIIAGAIDKNLSLALSNDIINPLSRHHFTDNETNALRKPDSTIIPRLLDSVPGHRMRNFRAPTSDVSPSDRNDDEWDIGADRCQVTPGDFVYKTVNATNVLVPFWQRKLNRCHSLGRPVNGTWKYQLVELLQVRIYSDDKAKWTIRELKQWIHYMFLAGVEHIFICDHYKNESERLDVPLKRYIARRLVTYLPWSVVRNPMQAQIKCYQHIIDNYKQHTTWQIAVDMDEYPYSPNDGREGFIVRYLRNVTARYGARISEISINNFLMLGQGDRKRDVVIDRIDRMTPKPANYLSKPLYRPERVRANVHHNRILFGAHLTANDNEMRMLHYWGARVQNWGPDTNRTLAITIPMHGMRDMWANQVRQSLLAFEEYDAFSSETGP</sequence>
<comment type="subcellular location">
    <subcellularLocation>
        <location evidence="1">Membrane</location>
        <topology evidence="1">Single-pass membrane protein</topology>
    </subcellularLocation>
</comment>
<protein>
    <recommendedName>
        <fullName evidence="8">Glycosyltransferase family 92 protein</fullName>
        <ecNumber evidence="8">2.4.1.-</ecNumber>
    </recommendedName>
</protein>
<evidence type="ECO:0000256" key="2">
    <source>
        <dbReference type="ARBA" id="ARBA00007647"/>
    </source>
</evidence>
<keyword evidence="4 8" id="KW-0808">Transferase</keyword>
<dbReference type="GO" id="GO:0016020">
    <property type="term" value="C:membrane"/>
    <property type="evidence" value="ECO:0007669"/>
    <property type="project" value="UniProtKB-SubCell"/>
</dbReference>
<dbReference type="EC" id="2.4.1.-" evidence="8"/>
<evidence type="ECO:0000256" key="3">
    <source>
        <dbReference type="ARBA" id="ARBA00022676"/>
    </source>
</evidence>
<reference evidence="9" key="1">
    <citation type="journal article" date="2023" name="Mol. Biol. Evol.">
        <title>Third-Generation Sequencing Reveals the Adaptive Role of the Epigenome in Three Deep-Sea Polychaetes.</title>
        <authorList>
            <person name="Perez M."/>
            <person name="Aroh O."/>
            <person name="Sun Y."/>
            <person name="Lan Y."/>
            <person name="Juniper S.K."/>
            <person name="Young C.R."/>
            <person name="Angers B."/>
            <person name="Qian P.Y."/>
        </authorList>
    </citation>
    <scope>NUCLEOTIDE SEQUENCE</scope>
    <source>
        <strain evidence="9">P08H-3</strain>
    </source>
</reference>
<dbReference type="PANTHER" id="PTHR21461:SF87">
    <property type="entry name" value="GH12965P"/>
    <property type="match status" value="1"/>
</dbReference>
<evidence type="ECO:0000256" key="6">
    <source>
        <dbReference type="ARBA" id="ARBA00022989"/>
    </source>
</evidence>
<dbReference type="GO" id="GO:0005737">
    <property type="term" value="C:cytoplasm"/>
    <property type="evidence" value="ECO:0007669"/>
    <property type="project" value="TreeGrafter"/>
</dbReference>
<name>A0AAD9MPS8_9ANNE</name>
<evidence type="ECO:0000313" key="9">
    <source>
        <dbReference type="EMBL" id="KAK2140920.1"/>
    </source>
</evidence>
<dbReference type="EMBL" id="JAODUP010001205">
    <property type="protein sequence ID" value="KAK2140920.1"/>
    <property type="molecule type" value="Genomic_DNA"/>
</dbReference>
<dbReference type="GO" id="GO:0016757">
    <property type="term" value="F:glycosyltransferase activity"/>
    <property type="evidence" value="ECO:0007669"/>
    <property type="project" value="UniProtKB-UniRule"/>
</dbReference>
<keyword evidence="5" id="KW-0812">Transmembrane</keyword>
<keyword evidence="3 8" id="KW-0328">Glycosyltransferase</keyword>
<dbReference type="Proteomes" id="UP001208570">
    <property type="component" value="Unassembled WGS sequence"/>
</dbReference>
<dbReference type="InterPro" id="IPR008166">
    <property type="entry name" value="Glyco_transf_92"/>
</dbReference>
<keyword evidence="10" id="KW-1185">Reference proteome</keyword>
<dbReference type="PANTHER" id="PTHR21461">
    <property type="entry name" value="GLYCOSYLTRANSFERASE FAMILY 92 PROTEIN"/>
    <property type="match status" value="1"/>
</dbReference>
<proteinExistence type="inferred from homology"/>
<evidence type="ECO:0000313" key="10">
    <source>
        <dbReference type="Proteomes" id="UP001208570"/>
    </source>
</evidence>
<evidence type="ECO:0000256" key="1">
    <source>
        <dbReference type="ARBA" id="ARBA00004167"/>
    </source>
</evidence>
<comment type="similarity">
    <text evidence="2 8">Belongs to the glycosyltransferase 92 family.</text>
</comment>
<gene>
    <name evidence="9" type="ORF">LSH36_1205g00006</name>
</gene>
<organism evidence="9 10">
    <name type="scientific">Paralvinella palmiformis</name>
    <dbReference type="NCBI Taxonomy" id="53620"/>
    <lineage>
        <taxon>Eukaryota</taxon>
        <taxon>Metazoa</taxon>
        <taxon>Spiralia</taxon>
        <taxon>Lophotrochozoa</taxon>
        <taxon>Annelida</taxon>
        <taxon>Polychaeta</taxon>
        <taxon>Sedentaria</taxon>
        <taxon>Canalipalpata</taxon>
        <taxon>Terebellida</taxon>
        <taxon>Terebelliformia</taxon>
        <taxon>Alvinellidae</taxon>
        <taxon>Paralvinella</taxon>
    </lineage>
</organism>
<evidence type="ECO:0000256" key="7">
    <source>
        <dbReference type="ARBA" id="ARBA00023136"/>
    </source>
</evidence>
<dbReference type="Pfam" id="PF01697">
    <property type="entry name" value="Glyco_transf_92"/>
    <property type="match status" value="1"/>
</dbReference>
<evidence type="ECO:0000256" key="4">
    <source>
        <dbReference type="ARBA" id="ARBA00022679"/>
    </source>
</evidence>
<keyword evidence="6" id="KW-1133">Transmembrane helix</keyword>